<dbReference type="EMBL" id="MU003776">
    <property type="protein sequence ID" value="KAF2723513.1"/>
    <property type="molecule type" value="Genomic_DNA"/>
</dbReference>
<proteinExistence type="predicted"/>
<evidence type="ECO:0000256" key="1">
    <source>
        <dbReference type="SAM" id="MobiDB-lite"/>
    </source>
</evidence>
<feature type="compositionally biased region" description="Polar residues" evidence="1">
    <location>
        <begin position="26"/>
        <end position="35"/>
    </location>
</feature>
<dbReference type="OrthoDB" id="3794209at2759"/>
<reference evidence="2" key="1">
    <citation type="journal article" date="2020" name="Stud. Mycol.">
        <title>101 Dothideomycetes genomes: a test case for predicting lifestyles and emergence of pathogens.</title>
        <authorList>
            <person name="Haridas S."/>
            <person name="Albert R."/>
            <person name="Binder M."/>
            <person name="Bloem J."/>
            <person name="Labutti K."/>
            <person name="Salamov A."/>
            <person name="Andreopoulos B."/>
            <person name="Baker S."/>
            <person name="Barry K."/>
            <person name="Bills G."/>
            <person name="Bluhm B."/>
            <person name="Cannon C."/>
            <person name="Castanera R."/>
            <person name="Culley D."/>
            <person name="Daum C."/>
            <person name="Ezra D."/>
            <person name="Gonzalez J."/>
            <person name="Henrissat B."/>
            <person name="Kuo A."/>
            <person name="Liang C."/>
            <person name="Lipzen A."/>
            <person name="Lutzoni F."/>
            <person name="Magnuson J."/>
            <person name="Mondo S."/>
            <person name="Nolan M."/>
            <person name="Ohm R."/>
            <person name="Pangilinan J."/>
            <person name="Park H.-J."/>
            <person name="Ramirez L."/>
            <person name="Alfaro M."/>
            <person name="Sun H."/>
            <person name="Tritt A."/>
            <person name="Yoshinaga Y."/>
            <person name="Zwiers L.-H."/>
            <person name="Turgeon B."/>
            <person name="Goodwin S."/>
            <person name="Spatafora J."/>
            <person name="Crous P."/>
            <person name="Grigoriev I."/>
        </authorList>
    </citation>
    <scope>NUCLEOTIDE SEQUENCE</scope>
    <source>
        <strain evidence="2">CBS 116435</strain>
    </source>
</reference>
<dbReference type="Gene3D" id="3.40.630.30">
    <property type="match status" value="1"/>
</dbReference>
<keyword evidence="3" id="KW-1185">Reference proteome</keyword>
<evidence type="ECO:0000313" key="3">
    <source>
        <dbReference type="Proteomes" id="UP000799441"/>
    </source>
</evidence>
<name>A0A9P4QAA5_9PEZI</name>
<dbReference type="InterPro" id="IPR016181">
    <property type="entry name" value="Acyl_CoA_acyltransferase"/>
</dbReference>
<sequence length="281" mass="30431">MAVNFQILPPDTPVNVPLPSNVPPRANQTATTSVNDETEDPRGAAIQAARQGIENFPGPVINGKSTQITLYFPPSTLAVKAPQQLTNLYHVINEAFTISHRSTNSIPASVPRLYSEQQLVQELEAASAGTFCYVIYHPDTQEVVGTASAEPYRGPATNADRVAAGGKKVFLSAIPLEDGVEMWELRLMAVDVKVQKQGVAGLLMRLVEERVKAVFVEKVTGSNGSGGPQRLKMVLKTIKEINGLFYNKKMYALELASWNAPGTLNSEVGFTLAHMSKDITP</sequence>
<accession>A0A9P4QAA5</accession>
<evidence type="ECO:0000313" key="2">
    <source>
        <dbReference type="EMBL" id="KAF2723513.1"/>
    </source>
</evidence>
<organism evidence="2 3">
    <name type="scientific">Polychaeton citri CBS 116435</name>
    <dbReference type="NCBI Taxonomy" id="1314669"/>
    <lineage>
        <taxon>Eukaryota</taxon>
        <taxon>Fungi</taxon>
        <taxon>Dikarya</taxon>
        <taxon>Ascomycota</taxon>
        <taxon>Pezizomycotina</taxon>
        <taxon>Dothideomycetes</taxon>
        <taxon>Dothideomycetidae</taxon>
        <taxon>Capnodiales</taxon>
        <taxon>Capnodiaceae</taxon>
        <taxon>Polychaeton</taxon>
    </lineage>
</organism>
<feature type="region of interest" description="Disordered" evidence="1">
    <location>
        <begin position="12"/>
        <end position="40"/>
    </location>
</feature>
<comment type="caution">
    <text evidence="2">The sequence shown here is derived from an EMBL/GenBank/DDBJ whole genome shotgun (WGS) entry which is preliminary data.</text>
</comment>
<dbReference type="Proteomes" id="UP000799441">
    <property type="component" value="Unassembled WGS sequence"/>
</dbReference>
<dbReference type="SUPFAM" id="SSF55729">
    <property type="entry name" value="Acyl-CoA N-acyltransferases (Nat)"/>
    <property type="match status" value="1"/>
</dbReference>
<dbReference type="AlphaFoldDB" id="A0A9P4QAA5"/>
<protein>
    <submittedName>
        <fullName evidence="2">Uncharacterized protein</fullName>
    </submittedName>
</protein>
<dbReference type="CDD" id="cd04301">
    <property type="entry name" value="NAT_SF"/>
    <property type="match status" value="1"/>
</dbReference>
<gene>
    <name evidence="2" type="ORF">K431DRAFT_282958</name>
</gene>